<feature type="region of interest" description="Disordered" evidence="1">
    <location>
        <begin position="249"/>
        <end position="273"/>
    </location>
</feature>
<protein>
    <submittedName>
        <fullName evidence="2">Uncharacterized protein</fullName>
    </submittedName>
</protein>
<dbReference type="OrthoDB" id="3684005at2759"/>
<organism evidence="2 3">
    <name type="scientific">Paraphaeosphaeria minitans</name>
    <dbReference type="NCBI Taxonomy" id="565426"/>
    <lineage>
        <taxon>Eukaryota</taxon>
        <taxon>Fungi</taxon>
        <taxon>Dikarya</taxon>
        <taxon>Ascomycota</taxon>
        <taxon>Pezizomycotina</taxon>
        <taxon>Dothideomycetes</taxon>
        <taxon>Pleosporomycetidae</taxon>
        <taxon>Pleosporales</taxon>
        <taxon>Massarineae</taxon>
        <taxon>Didymosphaeriaceae</taxon>
        <taxon>Paraphaeosphaeria</taxon>
    </lineage>
</organism>
<dbReference type="Proteomes" id="UP000756921">
    <property type="component" value="Unassembled WGS sequence"/>
</dbReference>
<accession>A0A9P6GBT9</accession>
<reference evidence="2" key="1">
    <citation type="journal article" date="2020" name="Mol. Plant Microbe Interact.">
        <title>Genome Sequence of the Biocontrol Agent Coniothyrium minitans strain Conio (IMI 134523).</title>
        <authorList>
            <person name="Patel D."/>
            <person name="Shittu T.A."/>
            <person name="Baroncelli R."/>
            <person name="Muthumeenakshi S."/>
            <person name="Osborne T.H."/>
            <person name="Janganan T.K."/>
            <person name="Sreenivasaprasad S."/>
        </authorList>
    </citation>
    <scope>NUCLEOTIDE SEQUENCE</scope>
    <source>
        <strain evidence="2">Conio</strain>
    </source>
</reference>
<evidence type="ECO:0000313" key="2">
    <source>
        <dbReference type="EMBL" id="KAF9732238.1"/>
    </source>
</evidence>
<dbReference type="AlphaFoldDB" id="A0A9P6GBT9"/>
<gene>
    <name evidence="2" type="ORF">PMIN01_10167</name>
</gene>
<feature type="compositionally biased region" description="Polar residues" evidence="1">
    <location>
        <begin position="292"/>
        <end position="301"/>
    </location>
</feature>
<name>A0A9P6GBT9_9PLEO</name>
<dbReference type="EMBL" id="WJXW01000011">
    <property type="protein sequence ID" value="KAF9732238.1"/>
    <property type="molecule type" value="Genomic_DNA"/>
</dbReference>
<proteinExistence type="predicted"/>
<evidence type="ECO:0000313" key="3">
    <source>
        <dbReference type="Proteomes" id="UP000756921"/>
    </source>
</evidence>
<feature type="region of interest" description="Disordered" evidence="1">
    <location>
        <begin position="282"/>
        <end position="301"/>
    </location>
</feature>
<sequence>MTDPRNPHASLHPQWAQPKCATYLLPPPGTAITEYGVVNGGTVITMAEALSRSDDANNWVLSRLLQSTYIDPFIRIERSDGIVIPTATHMEKLKQIHFRYLHMGHTNENSTLHMLWVPGFEPSYDIGPDIEELEEAPPGMMKTVFSGEDMYQRYGERRGAPFAEVKDRKGWQRKLWDLPRGKIAGTREEIPSEWLTQMTCQKNKETGQRVLRSVKVGPKESATGLLRGNTEGVEIRFVGVWTIQQMEGAGAENAKRESIEEEEEETSASVVEGVTSMNYASGFKKSIKQEEGSTVSNVKVE</sequence>
<comment type="caution">
    <text evidence="2">The sequence shown here is derived from an EMBL/GenBank/DDBJ whole genome shotgun (WGS) entry which is preliminary data.</text>
</comment>
<evidence type="ECO:0000256" key="1">
    <source>
        <dbReference type="SAM" id="MobiDB-lite"/>
    </source>
</evidence>
<keyword evidence="3" id="KW-1185">Reference proteome</keyword>